<dbReference type="OrthoDB" id="74314at2759"/>
<dbReference type="InterPro" id="IPR010482">
    <property type="entry name" value="TECPR1-like_DysF"/>
</dbReference>
<dbReference type="AlphaFoldDB" id="K1X4Z2"/>
<sequence>MGTDTTKTVTSAIPRLHRSRGGGLQPHSHPSYRPKKLLQTSQLQPARRMMQQRLSISTAWYHFGSISGGENPQDRRRTRHIRRSGTAVLKPGRRLDQRSSSIAPPVLETVCEVSKTMDEFTHDAFANRDSPIPVIRFDALNDLSEEVDDRTDDVESKRDQIHRHGKDVKENMKKVQQKTSEKGSSMQDRLLEKLLQQVIPSKDLSSSRAEASSTQGFSTRPSFSLPAMSANFRRFNARIGVVFVFQAKVIRLLSWNTPTHTLSFLAIYTFICLDPYLLTVLPFAVILLALLIPAFIARHPAPPPAITTSSHTASFGYSASGPPLAPAPTVKPVKELSKDFFRNMRDLQNSMEDFSRAHDKLIAILTPPTNFSNEPLSSTLFLFAFFVALTLFIASHLLPWRFLFLAIGWTITCSGHPTIQRQLVTTHKQHVAPREKEAKSYLESWIARDIILDSAPETREVEIFELQRLSSAGEWENWLFSSSPYDPLSETRLSSDRPKGTRFFEDVQPPPGWEWSEKKWALDLWSREWVEERIITGVEVETEGERWVYDIRYEYEKSAAFGEEGCGLGTPVNLSGNGKKKALPSWEEGSDAEGKRRGRRAGPNWPSSPDGTGLGQ</sequence>
<dbReference type="eggNOG" id="ENOG502QQTF">
    <property type="taxonomic scope" value="Eukaryota"/>
</dbReference>
<dbReference type="Pfam" id="PF06398">
    <property type="entry name" value="Pex24p"/>
    <property type="match status" value="1"/>
</dbReference>
<dbReference type="OMA" id="SWIARDI"/>
<dbReference type="PANTHER" id="PTHR28304">
    <property type="entry name" value="PEROXISOMAL MEMBRANE PROTEIN PEX29"/>
    <property type="match status" value="1"/>
</dbReference>
<feature type="transmembrane region" description="Helical" evidence="6">
    <location>
        <begin position="265"/>
        <end position="292"/>
    </location>
</feature>
<evidence type="ECO:0000313" key="9">
    <source>
        <dbReference type="Proteomes" id="UP000006753"/>
    </source>
</evidence>
<dbReference type="InterPro" id="IPR052816">
    <property type="entry name" value="Peroxisomal_Membrane_PEX28-32"/>
</dbReference>
<protein>
    <submittedName>
        <fullName evidence="8">Integral peroxisomal membrane peroxin</fullName>
    </submittedName>
</protein>
<dbReference type="Proteomes" id="UP000006753">
    <property type="component" value="Unassembled WGS sequence"/>
</dbReference>
<accession>K1X4Z2</accession>
<feature type="region of interest" description="Disordered" evidence="5">
    <location>
        <begin position="567"/>
        <end position="616"/>
    </location>
</feature>
<evidence type="ECO:0000256" key="2">
    <source>
        <dbReference type="ARBA" id="ARBA00022692"/>
    </source>
</evidence>
<keyword evidence="2 6" id="KW-0812">Transmembrane</keyword>
<feature type="region of interest" description="Disordered" evidence="5">
    <location>
        <begin position="1"/>
        <end position="33"/>
    </location>
</feature>
<feature type="compositionally biased region" description="Polar residues" evidence="5">
    <location>
        <begin position="1"/>
        <end position="11"/>
    </location>
</feature>
<dbReference type="HOGENOM" id="CLU_024267_1_0_1"/>
<dbReference type="InParanoid" id="K1X4Z2"/>
<evidence type="ECO:0000259" key="7">
    <source>
        <dbReference type="Pfam" id="PF06398"/>
    </source>
</evidence>
<dbReference type="FunCoup" id="K1X4Z2">
    <property type="interactions" value="57"/>
</dbReference>
<evidence type="ECO:0000256" key="5">
    <source>
        <dbReference type="SAM" id="MobiDB-lite"/>
    </source>
</evidence>
<proteinExistence type="predicted"/>
<dbReference type="GO" id="GO:0005778">
    <property type="term" value="C:peroxisomal membrane"/>
    <property type="evidence" value="ECO:0007669"/>
    <property type="project" value="UniProtKB-ARBA"/>
</dbReference>
<keyword evidence="4 6" id="KW-0472">Membrane</keyword>
<comment type="subcellular location">
    <subcellularLocation>
        <location evidence="1">Membrane</location>
        <topology evidence="1">Multi-pass membrane protein</topology>
    </subcellularLocation>
</comment>
<organism evidence="8 9">
    <name type="scientific">Marssonina brunnea f. sp. multigermtubi (strain MB_m1)</name>
    <name type="common">Marssonina leaf spot fungus</name>
    <dbReference type="NCBI Taxonomy" id="1072389"/>
    <lineage>
        <taxon>Eukaryota</taxon>
        <taxon>Fungi</taxon>
        <taxon>Dikarya</taxon>
        <taxon>Ascomycota</taxon>
        <taxon>Pezizomycotina</taxon>
        <taxon>Leotiomycetes</taxon>
        <taxon>Helotiales</taxon>
        <taxon>Drepanopezizaceae</taxon>
        <taxon>Drepanopeziza</taxon>
    </lineage>
</organism>
<dbReference type="GO" id="GO:0007031">
    <property type="term" value="P:peroxisome organization"/>
    <property type="evidence" value="ECO:0007669"/>
    <property type="project" value="TreeGrafter"/>
</dbReference>
<feature type="domain" description="TECPR1-like DysF" evidence="7">
    <location>
        <begin position="223"/>
        <end position="550"/>
    </location>
</feature>
<keyword evidence="9" id="KW-1185">Reference proteome</keyword>
<dbReference type="PANTHER" id="PTHR28304:SF2">
    <property type="entry name" value="PEROXISOMAL MEMBRANE PROTEIN PEX29"/>
    <property type="match status" value="1"/>
</dbReference>
<evidence type="ECO:0000313" key="8">
    <source>
        <dbReference type="EMBL" id="EKD20241.1"/>
    </source>
</evidence>
<dbReference type="EMBL" id="JH921430">
    <property type="protein sequence ID" value="EKD20241.1"/>
    <property type="molecule type" value="Genomic_DNA"/>
</dbReference>
<evidence type="ECO:0000256" key="1">
    <source>
        <dbReference type="ARBA" id="ARBA00004141"/>
    </source>
</evidence>
<keyword evidence="3 6" id="KW-1133">Transmembrane helix</keyword>
<evidence type="ECO:0000256" key="6">
    <source>
        <dbReference type="SAM" id="Phobius"/>
    </source>
</evidence>
<reference evidence="8 9" key="1">
    <citation type="journal article" date="2012" name="BMC Genomics">
        <title>Sequencing the genome of Marssonina brunnea reveals fungus-poplar co-evolution.</title>
        <authorList>
            <person name="Zhu S."/>
            <person name="Cao Y.-Z."/>
            <person name="Jiang C."/>
            <person name="Tan B.-Y."/>
            <person name="Wang Z."/>
            <person name="Feng S."/>
            <person name="Zhang L."/>
            <person name="Su X.-H."/>
            <person name="Brejova B."/>
            <person name="Vinar T."/>
            <person name="Xu M."/>
            <person name="Wang M.-X."/>
            <person name="Zhang S.-G."/>
            <person name="Huang M.-R."/>
            <person name="Wu R."/>
            <person name="Zhou Y."/>
        </authorList>
    </citation>
    <scope>NUCLEOTIDE SEQUENCE [LARGE SCALE GENOMIC DNA]</scope>
    <source>
        <strain evidence="8 9">MB_m1</strain>
    </source>
</reference>
<name>K1X4Z2_MARBU</name>
<feature type="transmembrane region" description="Helical" evidence="6">
    <location>
        <begin position="376"/>
        <end position="394"/>
    </location>
</feature>
<gene>
    <name evidence="8" type="ORF">MBM_02193</name>
</gene>
<dbReference type="GeneID" id="18758128"/>
<evidence type="ECO:0000256" key="3">
    <source>
        <dbReference type="ARBA" id="ARBA00022989"/>
    </source>
</evidence>
<feature type="region of interest" description="Disordered" evidence="5">
    <location>
        <begin position="148"/>
        <end position="186"/>
    </location>
</feature>
<dbReference type="KEGG" id="mbe:MBM_02193"/>
<evidence type="ECO:0000256" key="4">
    <source>
        <dbReference type="ARBA" id="ARBA00023136"/>
    </source>
</evidence>